<accession>A0A9W9S4D1</accession>
<dbReference type="OrthoDB" id="6119954at2759"/>
<dbReference type="RefSeq" id="XP_056555233.1">
    <property type="nucleotide sequence ID" value="XM_056699820.1"/>
</dbReference>
<keyword evidence="5" id="KW-1185">Reference proteome</keyword>
<dbReference type="Gene3D" id="3.40.630.10">
    <property type="entry name" value="Zn peptidases"/>
    <property type="match status" value="1"/>
</dbReference>
<evidence type="ECO:0000256" key="1">
    <source>
        <dbReference type="ARBA" id="ARBA00006247"/>
    </source>
</evidence>
<dbReference type="PIRSF" id="PIRSF037226">
    <property type="entry name" value="Amidohydrolase_ACY1L2_prd"/>
    <property type="match status" value="1"/>
</dbReference>
<evidence type="ECO:0000259" key="3">
    <source>
        <dbReference type="Pfam" id="PF07687"/>
    </source>
</evidence>
<dbReference type="InterPro" id="IPR011650">
    <property type="entry name" value="Peptidase_M20_dimer"/>
</dbReference>
<dbReference type="Pfam" id="PF07687">
    <property type="entry name" value="M20_dimer"/>
    <property type="match status" value="1"/>
</dbReference>
<name>A0A9W9S4D1_9EURO</name>
<organism evidence="4 5">
    <name type="scientific">Penicillium cataractarum</name>
    <dbReference type="NCBI Taxonomy" id="2100454"/>
    <lineage>
        <taxon>Eukaryota</taxon>
        <taxon>Fungi</taxon>
        <taxon>Dikarya</taxon>
        <taxon>Ascomycota</taxon>
        <taxon>Pezizomycotina</taxon>
        <taxon>Eurotiomycetes</taxon>
        <taxon>Eurotiomycetidae</taxon>
        <taxon>Eurotiales</taxon>
        <taxon>Aspergillaceae</taxon>
        <taxon>Penicillium</taxon>
    </lineage>
</organism>
<dbReference type="InterPro" id="IPR002933">
    <property type="entry name" value="Peptidase_M20"/>
</dbReference>
<proteinExistence type="inferred from homology"/>
<feature type="domain" description="Peptidase M20 dimerisation" evidence="3">
    <location>
        <begin position="205"/>
        <end position="297"/>
    </location>
</feature>
<reference evidence="4" key="2">
    <citation type="journal article" date="2023" name="IMA Fungus">
        <title>Comparative genomic study of the Penicillium genus elucidates a diverse pangenome and 15 lateral gene transfer events.</title>
        <authorList>
            <person name="Petersen C."/>
            <person name="Sorensen T."/>
            <person name="Nielsen M.R."/>
            <person name="Sondergaard T.E."/>
            <person name="Sorensen J.L."/>
            <person name="Fitzpatrick D.A."/>
            <person name="Frisvad J.C."/>
            <person name="Nielsen K.L."/>
        </authorList>
    </citation>
    <scope>NUCLEOTIDE SEQUENCE</scope>
    <source>
        <strain evidence="4">IBT 29864</strain>
    </source>
</reference>
<protein>
    <recommendedName>
        <fullName evidence="2">Peptidase M20 domain-containing protein 2</fullName>
    </recommendedName>
</protein>
<dbReference type="Pfam" id="PF01546">
    <property type="entry name" value="Peptidase_M20"/>
    <property type="match status" value="1"/>
</dbReference>
<dbReference type="SUPFAM" id="SSF55031">
    <property type="entry name" value="Bacterial exopeptidase dimerisation domain"/>
    <property type="match status" value="1"/>
</dbReference>
<comment type="similarity">
    <text evidence="1 2">Belongs to the peptidase M20A family.</text>
</comment>
<evidence type="ECO:0000313" key="4">
    <source>
        <dbReference type="EMBL" id="KAJ5370799.1"/>
    </source>
</evidence>
<dbReference type="GeneID" id="81438999"/>
<dbReference type="NCBIfam" id="TIGR01891">
    <property type="entry name" value="amidohydrolases"/>
    <property type="match status" value="1"/>
</dbReference>
<sequence>MQKADNGIHKEYLQLIDSVQESFLRHDDKLKRINQEIWSNPELGFEEHKAQIPSCAFFEALGSEGYTVRRKCFGLDTSFEVEYSKGTGGVVVAFNAEYDALPGIGHACGHNLIATSSIAAFIAAVESMNKLYSAGLSDAFTLRLLGTPAEENGGGKTHMIAAGAYEDVDTCLMVHPAGSMGPLEAMGLHGIAAPPVGAFLANQKIEVTFTGKPAHASAFPWEGVNALDAAVAAYVNISILQQQIHPTQRIHGIISHGGDRPNIIPARTVMNFDIRSTDKQGLEALEEKVQGCFKAAAQATGCDMEYTKYVYALFAPYVEDPRSWSIEYRKERYLDLKSNMVMCKKYVEAAKALGNAVWLGGESASPSGASTDQGNVSCVTPSFHGMFIIPTENGAQPHTPEFTKYTGTMEAYQSCLNAAAGMAIVACQLLANTALIAQVKEFSDMRQ</sequence>
<dbReference type="FunFam" id="3.30.70.360:FF:000004">
    <property type="entry name" value="Peptidase M20 domain-containing protein 2"/>
    <property type="match status" value="1"/>
</dbReference>
<dbReference type="AlphaFoldDB" id="A0A9W9S4D1"/>
<comment type="caution">
    <text evidence="4">The sequence shown here is derived from an EMBL/GenBank/DDBJ whole genome shotgun (WGS) entry which is preliminary data.</text>
</comment>
<evidence type="ECO:0000256" key="2">
    <source>
        <dbReference type="PIRNR" id="PIRNR037226"/>
    </source>
</evidence>
<dbReference type="Gene3D" id="3.30.70.360">
    <property type="match status" value="1"/>
</dbReference>
<dbReference type="CDD" id="cd05672">
    <property type="entry name" value="M20_ACY1L2-like"/>
    <property type="match status" value="1"/>
</dbReference>
<dbReference type="InterPro" id="IPR052030">
    <property type="entry name" value="Peptidase_M20/M20A_hydrolases"/>
</dbReference>
<dbReference type="InterPro" id="IPR017439">
    <property type="entry name" value="Amidohydrolase"/>
</dbReference>
<dbReference type="InterPro" id="IPR036264">
    <property type="entry name" value="Bact_exopeptidase_dim_dom"/>
</dbReference>
<dbReference type="Proteomes" id="UP001147782">
    <property type="component" value="Unassembled WGS sequence"/>
</dbReference>
<dbReference type="PANTHER" id="PTHR30575">
    <property type="entry name" value="PEPTIDASE M20"/>
    <property type="match status" value="1"/>
</dbReference>
<reference evidence="4" key="1">
    <citation type="submission" date="2022-11" db="EMBL/GenBank/DDBJ databases">
        <authorList>
            <person name="Petersen C."/>
        </authorList>
    </citation>
    <scope>NUCLEOTIDE SEQUENCE</scope>
    <source>
        <strain evidence="4">IBT 29864</strain>
    </source>
</reference>
<dbReference type="InterPro" id="IPR017144">
    <property type="entry name" value="Xaa-Arg_dipeptidase"/>
</dbReference>
<dbReference type="PANTHER" id="PTHR30575:SF0">
    <property type="entry name" value="XAA-ARG DIPEPTIDASE"/>
    <property type="match status" value="1"/>
</dbReference>
<gene>
    <name evidence="4" type="ORF">N7496_006891</name>
</gene>
<dbReference type="GO" id="GO:0016805">
    <property type="term" value="F:dipeptidase activity"/>
    <property type="evidence" value="ECO:0007669"/>
    <property type="project" value="InterPro"/>
</dbReference>
<dbReference type="EMBL" id="JAPZBS010000005">
    <property type="protein sequence ID" value="KAJ5370799.1"/>
    <property type="molecule type" value="Genomic_DNA"/>
</dbReference>
<dbReference type="SUPFAM" id="SSF53187">
    <property type="entry name" value="Zn-dependent exopeptidases"/>
    <property type="match status" value="1"/>
</dbReference>
<evidence type="ECO:0000313" key="5">
    <source>
        <dbReference type="Proteomes" id="UP001147782"/>
    </source>
</evidence>